<evidence type="ECO:0000313" key="2">
    <source>
        <dbReference type="EMBL" id="CAB3996200.1"/>
    </source>
</evidence>
<gene>
    <name evidence="2" type="ORF">PACLA_8A071643</name>
</gene>
<dbReference type="EMBL" id="CACRXK020002821">
    <property type="protein sequence ID" value="CAB3996200.1"/>
    <property type="molecule type" value="Genomic_DNA"/>
</dbReference>
<feature type="compositionally biased region" description="Polar residues" evidence="1">
    <location>
        <begin position="162"/>
        <end position="192"/>
    </location>
</feature>
<reference evidence="2" key="1">
    <citation type="submission" date="2020-04" db="EMBL/GenBank/DDBJ databases">
        <authorList>
            <person name="Alioto T."/>
            <person name="Alioto T."/>
            <person name="Gomez Garrido J."/>
        </authorList>
    </citation>
    <scope>NUCLEOTIDE SEQUENCE</scope>
    <source>
        <strain evidence="2">A484AB</strain>
    </source>
</reference>
<organism evidence="2 3">
    <name type="scientific">Paramuricea clavata</name>
    <name type="common">Red gorgonian</name>
    <name type="synonym">Violescent sea-whip</name>
    <dbReference type="NCBI Taxonomy" id="317549"/>
    <lineage>
        <taxon>Eukaryota</taxon>
        <taxon>Metazoa</taxon>
        <taxon>Cnidaria</taxon>
        <taxon>Anthozoa</taxon>
        <taxon>Octocorallia</taxon>
        <taxon>Malacalcyonacea</taxon>
        <taxon>Plexauridae</taxon>
        <taxon>Paramuricea</taxon>
    </lineage>
</organism>
<comment type="caution">
    <text evidence="2">The sequence shown here is derived from an EMBL/GenBank/DDBJ whole genome shotgun (WGS) entry which is preliminary data.</text>
</comment>
<proteinExistence type="predicted"/>
<keyword evidence="3" id="KW-1185">Reference proteome</keyword>
<dbReference type="Proteomes" id="UP001152795">
    <property type="component" value="Unassembled WGS sequence"/>
</dbReference>
<name>A0A6S7HK90_PARCT</name>
<protein>
    <submittedName>
        <fullName evidence="2">Uncharacterized protein</fullName>
    </submittedName>
</protein>
<evidence type="ECO:0000256" key="1">
    <source>
        <dbReference type="SAM" id="MobiDB-lite"/>
    </source>
</evidence>
<sequence length="241" mass="26513">MGGSGFVQFDETIVQKKARSGSLPPQPVSTFFPTKARSKSLYDHRAFPQVMDRASTSTFKHRALPEIPGDSQCSPGNYINVHVDGRVDSVQQRPLPTPPNAAGGTYISEGEYLNPVDQDIGRRTVRNKSIADGPDSYVDMQSPQRRLERIESGVALSPPLSPNESYENITPPSFLSSYENMEPNAFNNNSPNLGHLVEDPAPKLPPRRSKSVRDDRAYVNLPGGGDRPPRPPLRKAHTLGR</sequence>
<dbReference type="AlphaFoldDB" id="A0A6S7HK90"/>
<evidence type="ECO:0000313" key="3">
    <source>
        <dbReference type="Proteomes" id="UP001152795"/>
    </source>
</evidence>
<accession>A0A6S7HK90</accession>
<feature type="compositionally biased region" description="Basic residues" evidence="1">
    <location>
        <begin position="232"/>
        <end position="241"/>
    </location>
</feature>
<feature type="region of interest" description="Disordered" evidence="1">
    <location>
        <begin position="155"/>
        <end position="241"/>
    </location>
</feature>